<evidence type="ECO:0000256" key="14">
    <source>
        <dbReference type="ARBA" id="ARBA00081101"/>
    </source>
</evidence>
<dbReference type="Gene3D" id="3.50.50.100">
    <property type="match status" value="1"/>
</dbReference>
<evidence type="ECO:0000259" key="15">
    <source>
        <dbReference type="Pfam" id="PF07992"/>
    </source>
</evidence>
<name>Q9KI50_APHHA</name>
<dbReference type="EC" id="1.8.5.4" evidence="12"/>
<proteinExistence type="inferred from homology"/>
<comment type="cofactor">
    <cofactor evidence="1">
        <name>FAD</name>
        <dbReference type="ChEBI" id="CHEBI:57692"/>
    </cofactor>
</comment>
<feature type="domain" description="FAD/NAD(P)-binding" evidence="15">
    <location>
        <begin position="3"/>
        <end position="294"/>
    </location>
</feature>
<evidence type="ECO:0000256" key="5">
    <source>
        <dbReference type="ARBA" id="ARBA00022741"/>
    </source>
</evidence>
<comment type="catalytic activity">
    <reaction evidence="9">
        <text>n a quinone + n hydrogen sulfide + n H(+) = polysulfur(n-2) + n a quinol</text>
        <dbReference type="Rhea" id="RHEA:30239"/>
        <dbReference type="Rhea" id="RHEA-COMP:19475"/>
        <dbReference type="ChEBI" id="CHEBI:15378"/>
        <dbReference type="ChEBI" id="CHEBI:17909"/>
        <dbReference type="ChEBI" id="CHEBI:24646"/>
        <dbReference type="ChEBI" id="CHEBI:29919"/>
        <dbReference type="ChEBI" id="CHEBI:132124"/>
        <dbReference type="EC" id="1.8.5.4"/>
    </reaction>
</comment>
<dbReference type="InterPro" id="IPR052541">
    <property type="entry name" value="SQRD"/>
</dbReference>
<evidence type="ECO:0000256" key="10">
    <source>
        <dbReference type="ARBA" id="ARBA00054727"/>
    </source>
</evidence>
<evidence type="ECO:0000256" key="8">
    <source>
        <dbReference type="ARBA" id="ARBA00023136"/>
    </source>
</evidence>
<comment type="subcellular location">
    <subcellularLocation>
        <location evidence="2">Membrane</location>
        <topology evidence="2">Peripheral membrane protein</topology>
    </subcellularLocation>
</comment>
<comment type="similarity">
    <text evidence="11">Belongs to the SQRD family.</text>
</comment>
<evidence type="ECO:0000256" key="9">
    <source>
        <dbReference type="ARBA" id="ARBA00050821"/>
    </source>
</evidence>
<keyword evidence="5" id="KW-0547">Nucleotide-binding</keyword>
<sequence>MAHIVIVGGGFGGLSAAYELKHLLHGKHKITLISDETTFTFIPSLPWVAFNLRRLEDVQLPLAPLLARQGINWQHGRVTGLDPNQKRVSVGEDITFDYDYLVITTGASLAYHLMSGLGPEEGYTQSVCNAHHAEMARDAWDEFLENPGPLLVGAVPGASCMGPAYEFALLADYALRQEGKRDQVPITFISPEPYLGHLGIGGMANSGKLVTELMKQRNIDWVENAEIAEIKEDHVKLTDGREFPFNYSMFLPPFRGAQFLKEVPGLTDEKGFLPVLDTYQHPDYPSIYSAGVITQLAAPEETEVPLGAPKTGQMTESMAMAVAHNIARELGEINARPVKPSLEAICMADFGDTGIIFIAAPVVPDPSVGHRRHATALRGLWVNWAKNAFEWYFLAKMRWGTAVPWFEKLGLYLLRLTLVTPISETPTQQKDLTSIKG</sequence>
<evidence type="ECO:0000256" key="2">
    <source>
        <dbReference type="ARBA" id="ARBA00004170"/>
    </source>
</evidence>
<dbReference type="AlphaFoldDB" id="Q9KI50"/>
<keyword evidence="3" id="KW-0285">Flavoprotein</keyword>
<evidence type="ECO:0000256" key="3">
    <source>
        <dbReference type="ARBA" id="ARBA00022630"/>
    </source>
</evidence>
<dbReference type="FunFam" id="3.50.50.100:FF:000017">
    <property type="entry name" value="Sulfide-quinone reductase"/>
    <property type="match status" value="1"/>
</dbReference>
<keyword evidence="7" id="KW-0560">Oxidoreductase</keyword>
<keyword evidence="4" id="KW-0874">Quinone</keyword>
<dbReference type="PANTHER" id="PTHR43755:SF1">
    <property type="entry name" value="FAD-DEPENDENT PYRIDINE NUCLEOTIDE-DISULPHIDE OXIDOREDUCTASE"/>
    <property type="match status" value="1"/>
</dbReference>
<evidence type="ECO:0000256" key="6">
    <source>
        <dbReference type="ARBA" id="ARBA00022827"/>
    </source>
</evidence>
<dbReference type="BRENDA" id="1.8.5.4">
    <property type="organism ID" value="383"/>
</dbReference>
<dbReference type="PANTHER" id="PTHR43755">
    <property type="match status" value="1"/>
</dbReference>
<dbReference type="GO" id="GO:0016020">
    <property type="term" value="C:membrane"/>
    <property type="evidence" value="ECO:0007669"/>
    <property type="project" value="UniProtKB-SubCell"/>
</dbReference>
<evidence type="ECO:0000256" key="1">
    <source>
        <dbReference type="ARBA" id="ARBA00001974"/>
    </source>
</evidence>
<accession>Q9KI50</accession>
<dbReference type="GO" id="GO:0000166">
    <property type="term" value="F:nucleotide binding"/>
    <property type="evidence" value="ECO:0007669"/>
    <property type="project" value="UniProtKB-KW"/>
</dbReference>
<organism evidence="16">
    <name type="scientific">Aphanothece halophytica</name>
    <dbReference type="NCBI Taxonomy" id="72020"/>
    <lineage>
        <taxon>Bacteria</taxon>
        <taxon>Bacillati</taxon>
        <taxon>Cyanobacteriota</taxon>
        <taxon>Cyanophyceae</taxon>
        <taxon>Oscillatoriophycideae</taxon>
        <taxon>Chroococcales</taxon>
        <taxon>Aphanothecaceae</taxon>
        <taxon>Aphanothece</taxon>
    </lineage>
</organism>
<reference evidence="16" key="1">
    <citation type="journal article" date="2000" name="J. Bacteriol.">
        <title>Cyanobacterial sulfide-quinone reductase: cloning and heterologous expression.</title>
        <authorList>
            <person name="Bronstein M."/>
            <person name="Schutz M."/>
            <person name="Hauska G."/>
            <person name="Padan E."/>
            <person name="Shahak Y."/>
        </authorList>
    </citation>
    <scope>NUCLEOTIDE SEQUENCE</scope>
</reference>
<keyword evidence="6" id="KW-0274">FAD</keyword>
<dbReference type="InterPro" id="IPR036188">
    <property type="entry name" value="FAD/NAD-bd_sf"/>
</dbReference>
<evidence type="ECO:0000256" key="11">
    <source>
        <dbReference type="ARBA" id="ARBA00060891"/>
    </source>
</evidence>
<protein>
    <recommendedName>
        <fullName evidence="13">Sulfide-quinone reductase</fullName>
        <ecNumber evidence="12">1.8.5.4</ecNumber>
    </recommendedName>
    <alternativeName>
        <fullName evidence="14">Sulfide:quinone oxidoreductase</fullName>
    </alternativeName>
</protein>
<dbReference type="EMBL" id="AF242369">
    <property type="protein sequence ID" value="AAF72963.1"/>
    <property type="molecule type" value="Genomic_DNA"/>
</dbReference>
<evidence type="ECO:0000313" key="16">
    <source>
        <dbReference type="EMBL" id="AAF72963.1"/>
    </source>
</evidence>
<evidence type="ECO:0000256" key="7">
    <source>
        <dbReference type="ARBA" id="ARBA00023002"/>
    </source>
</evidence>
<dbReference type="InterPro" id="IPR023753">
    <property type="entry name" value="FAD/NAD-binding_dom"/>
</dbReference>
<evidence type="ECO:0000256" key="13">
    <source>
        <dbReference type="ARBA" id="ARBA00071264"/>
    </source>
</evidence>
<evidence type="ECO:0000256" key="4">
    <source>
        <dbReference type="ARBA" id="ARBA00022719"/>
    </source>
</evidence>
<dbReference type="GO" id="GO:0048038">
    <property type="term" value="F:quinone binding"/>
    <property type="evidence" value="ECO:0007669"/>
    <property type="project" value="UniProtKB-KW"/>
</dbReference>
<dbReference type="Pfam" id="PF07992">
    <property type="entry name" value="Pyr_redox_2"/>
    <property type="match status" value="1"/>
</dbReference>
<keyword evidence="8" id="KW-0472">Membrane</keyword>
<dbReference type="SUPFAM" id="SSF51905">
    <property type="entry name" value="FAD/NAD(P)-binding domain"/>
    <property type="match status" value="2"/>
</dbReference>
<comment type="function">
    <text evidence="10">Catalyzes the oxidation of hydrogen sulfide, with the help of a quinone. Consecutive reaction cycles lead to the accumulation of a polysulfide product on the active site Cys residues; these products are released when they exceed a critical length, typically as cyclooctasulfur.</text>
</comment>
<dbReference type="GO" id="GO:0070224">
    <property type="term" value="F:sulfide:quinone oxidoreductase activity"/>
    <property type="evidence" value="ECO:0007669"/>
    <property type="project" value="UniProtKB-EC"/>
</dbReference>
<evidence type="ECO:0000256" key="12">
    <source>
        <dbReference type="ARBA" id="ARBA00066453"/>
    </source>
</evidence>